<sequence>MNARRATCTQALILFVASYKNCSLHDTFFLGTASKAPALLGAGQLAHSLLYPLCKRTERALTR</sequence>
<accession>A0A0H5A816</accession>
<name>A0A0H5A816_9PSED</name>
<evidence type="ECO:0000313" key="2">
    <source>
        <dbReference type="Proteomes" id="UP000036608"/>
    </source>
</evidence>
<reference evidence="2" key="2">
    <citation type="submission" date="2015-05" db="EMBL/GenBank/DDBJ databases">
        <authorList>
            <person name="Swarnkar M.K."/>
            <person name="Vyas P."/>
            <person name="Rahi P."/>
            <person name="Thakur R."/>
            <person name="Thakur N."/>
            <person name="Singh A.K."/>
            <person name="Gulati A."/>
        </authorList>
    </citation>
    <scope>NUCLEOTIDE SEQUENCE [LARGE SCALE GENOMIC DNA]</scope>
    <source>
        <strain evidence="2">745</strain>
    </source>
</reference>
<dbReference type="EMBL" id="CP011507">
    <property type="protein sequence ID" value="AKS06123.1"/>
    <property type="molecule type" value="Genomic_DNA"/>
</dbReference>
<gene>
    <name evidence="1" type="ORF">AA957_08385</name>
</gene>
<protein>
    <submittedName>
        <fullName evidence="1">Uncharacterized protein</fullName>
    </submittedName>
</protein>
<reference evidence="1 2" key="1">
    <citation type="journal article" date="2015" name="Genome Announc.">
        <title>Complete Genome Sequence of the Rhizobacterium Pseudomonas trivialis Strain IHBB745 with Multiple Plant Growth-Promoting Activities and Tolerance to Desiccation and Alkalinity.</title>
        <authorList>
            <person name="Gulati A."/>
            <person name="Swarnkar M.K."/>
            <person name="Vyas P."/>
            <person name="Rahi P."/>
            <person name="Thakur R."/>
            <person name="Thakur N."/>
            <person name="Singh A.K."/>
        </authorList>
    </citation>
    <scope>NUCLEOTIDE SEQUENCE [LARGE SCALE GENOMIC DNA]</scope>
    <source>
        <strain evidence="2">745</strain>
    </source>
</reference>
<dbReference type="AlphaFoldDB" id="A0A0H5A816"/>
<dbReference type="KEGG" id="ptv:AA957_08385"/>
<dbReference type="Proteomes" id="UP000036608">
    <property type="component" value="Chromosome"/>
</dbReference>
<evidence type="ECO:0000313" key="1">
    <source>
        <dbReference type="EMBL" id="AKS06123.1"/>
    </source>
</evidence>
<organism evidence="1 2">
    <name type="scientific">Pseudomonas trivialis</name>
    <dbReference type="NCBI Taxonomy" id="200450"/>
    <lineage>
        <taxon>Bacteria</taxon>
        <taxon>Pseudomonadati</taxon>
        <taxon>Pseudomonadota</taxon>
        <taxon>Gammaproteobacteria</taxon>
        <taxon>Pseudomonadales</taxon>
        <taxon>Pseudomonadaceae</taxon>
        <taxon>Pseudomonas</taxon>
    </lineage>
</organism>
<dbReference type="PATRIC" id="fig|200450.3.peg.1742"/>
<proteinExistence type="predicted"/>